<sequence>MAFPYKKILILGATSGIGLILAERLINHGCFVIGVGRRKENLDAFIQKHGEDKTAVMQFDISKLGGIPKVTKTHPDLDCVFINSGIQRRSVFSEPESIDMDVIVEEFTTNYISYLALTKEFLPFFQSKKDTPTSFIFTSSGLAFAPILRCSNYCATKAALHHWTLCLREDLKDTNIRVIEIFPPMVQTELHDAKHQPDIVDGGNKGMPIEEFADETMSKLLAGEDQIPVGMSNIAFNSWEQQRQQQFHKMAEMMKKNDL</sequence>
<accession>A0A229YIW9</accession>
<dbReference type="PANTHER" id="PTHR43669">
    <property type="entry name" value="5-KETO-D-GLUCONATE 5-REDUCTASE"/>
    <property type="match status" value="1"/>
</dbReference>
<dbReference type="Proteomes" id="UP000215289">
    <property type="component" value="Unassembled WGS sequence"/>
</dbReference>
<dbReference type="InterPro" id="IPR036291">
    <property type="entry name" value="NAD(P)-bd_dom_sf"/>
</dbReference>
<dbReference type="PANTHER" id="PTHR43669:SF11">
    <property type="entry name" value="SHORT-CHAIN DEHYDROGENASE_OXIDOREDUCTASE"/>
    <property type="match status" value="1"/>
</dbReference>
<evidence type="ECO:0000256" key="1">
    <source>
        <dbReference type="ARBA" id="ARBA00006484"/>
    </source>
</evidence>
<gene>
    <name evidence="4" type="ORF">CFD26_103710</name>
</gene>
<dbReference type="Gene3D" id="3.40.50.720">
    <property type="entry name" value="NAD(P)-binding Rossmann-like Domain"/>
    <property type="match status" value="1"/>
</dbReference>
<dbReference type="SUPFAM" id="SSF51735">
    <property type="entry name" value="NAD(P)-binding Rossmann-fold domains"/>
    <property type="match status" value="1"/>
</dbReference>
<evidence type="ECO:0000313" key="4">
    <source>
        <dbReference type="EMBL" id="RLL94484.1"/>
    </source>
</evidence>
<dbReference type="GO" id="GO:0016491">
    <property type="term" value="F:oxidoreductase activity"/>
    <property type="evidence" value="ECO:0007669"/>
    <property type="project" value="UniProtKB-KW"/>
</dbReference>
<protein>
    <submittedName>
        <fullName evidence="4">Uncharacterized protein</fullName>
    </submittedName>
</protein>
<evidence type="ECO:0000256" key="2">
    <source>
        <dbReference type="ARBA" id="ARBA00022857"/>
    </source>
</evidence>
<keyword evidence="2" id="KW-0521">NADP</keyword>
<dbReference type="AlphaFoldDB" id="A0A229YIW9"/>
<organism evidence="4 5">
    <name type="scientific">Aspergillus turcosus</name>
    <dbReference type="NCBI Taxonomy" id="1245748"/>
    <lineage>
        <taxon>Eukaryota</taxon>
        <taxon>Fungi</taxon>
        <taxon>Dikarya</taxon>
        <taxon>Ascomycota</taxon>
        <taxon>Pezizomycotina</taxon>
        <taxon>Eurotiomycetes</taxon>
        <taxon>Eurotiomycetidae</taxon>
        <taxon>Eurotiales</taxon>
        <taxon>Aspergillaceae</taxon>
        <taxon>Aspergillus</taxon>
        <taxon>Aspergillus subgen. Fumigati</taxon>
    </lineage>
</organism>
<reference evidence="4 5" key="1">
    <citation type="submission" date="2018-08" db="EMBL/GenBank/DDBJ databases">
        <title>Draft genome sequences of two Aspergillus turcosus clinical strains isolated from bronchoalveolar lavage fluid: one azole-susceptible and the other azole-resistant.</title>
        <authorList>
            <person name="Parent-Michaud M."/>
            <person name="Dufresne P.J."/>
            <person name="Fournier E."/>
            <person name="Martineau C."/>
            <person name="Moreira S."/>
            <person name="Perkins V."/>
            <person name="De Repentigny L."/>
            <person name="Dufresne S.F."/>
        </authorList>
    </citation>
    <scope>NUCLEOTIDE SEQUENCE [LARGE SCALE GENOMIC DNA]</scope>
    <source>
        <strain evidence="4">HMR AF 1038</strain>
    </source>
</reference>
<dbReference type="PROSITE" id="PS00061">
    <property type="entry name" value="ADH_SHORT"/>
    <property type="match status" value="1"/>
</dbReference>
<comment type="caution">
    <text evidence="4">The sequence shown here is derived from an EMBL/GenBank/DDBJ whole genome shotgun (WGS) entry which is preliminary data.</text>
</comment>
<dbReference type="Pfam" id="PF00106">
    <property type="entry name" value="adh_short"/>
    <property type="match status" value="1"/>
</dbReference>
<dbReference type="STRING" id="1245748.A0A229YIW9"/>
<keyword evidence="3" id="KW-0560">Oxidoreductase</keyword>
<comment type="similarity">
    <text evidence="1">Belongs to the short-chain dehydrogenases/reductases (SDR) family.</text>
</comment>
<keyword evidence="5" id="KW-1185">Reference proteome</keyword>
<dbReference type="InterPro" id="IPR020904">
    <property type="entry name" value="Sc_DH/Rdtase_CS"/>
</dbReference>
<evidence type="ECO:0000313" key="5">
    <source>
        <dbReference type="Proteomes" id="UP000215289"/>
    </source>
</evidence>
<evidence type="ECO:0000256" key="3">
    <source>
        <dbReference type="ARBA" id="ARBA00023002"/>
    </source>
</evidence>
<dbReference type="EMBL" id="NIDN02000202">
    <property type="protein sequence ID" value="RLL94484.1"/>
    <property type="molecule type" value="Genomic_DNA"/>
</dbReference>
<dbReference type="InterPro" id="IPR002347">
    <property type="entry name" value="SDR_fam"/>
</dbReference>
<dbReference type="GO" id="GO:0044550">
    <property type="term" value="P:secondary metabolite biosynthetic process"/>
    <property type="evidence" value="ECO:0007669"/>
    <property type="project" value="UniProtKB-ARBA"/>
</dbReference>
<dbReference type="PRINTS" id="PR00081">
    <property type="entry name" value="GDHRDH"/>
</dbReference>
<proteinExistence type="inferred from homology"/>
<dbReference type="OrthoDB" id="37659at2759"/>
<name>A0A229YIW9_9EURO</name>